<proteinExistence type="predicted"/>
<dbReference type="Proteomes" id="UP001058072">
    <property type="component" value="Chromosome"/>
</dbReference>
<gene>
    <name evidence="2" type="ORF">J0J70_03865</name>
</gene>
<feature type="transmembrane region" description="Helical" evidence="1">
    <location>
        <begin position="128"/>
        <end position="153"/>
    </location>
</feature>
<keyword evidence="1" id="KW-0472">Membrane</keyword>
<evidence type="ECO:0000313" key="2">
    <source>
        <dbReference type="EMBL" id="UUF09138.1"/>
    </source>
</evidence>
<dbReference type="RefSeq" id="WP_055275585.1">
    <property type="nucleotide sequence ID" value="NZ_CP071250.1"/>
</dbReference>
<dbReference type="EMBL" id="CP071250">
    <property type="protein sequence ID" value="UUF09138.1"/>
    <property type="molecule type" value="Genomic_DNA"/>
</dbReference>
<feature type="transmembrane region" description="Helical" evidence="1">
    <location>
        <begin position="97"/>
        <end position="116"/>
    </location>
</feature>
<name>A0A9Q9CIF3_9FIRM</name>
<evidence type="ECO:0000313" key="3">
    <source>
        <dbReference type="Proteomes" id="UP001058072"/>
    </source>
</evidence>
<dbReference type="AlphaFoldDB" id="A0A9Q9CIF3"/>
<reference evidence="2" key="1">
    <citation type="submission" date="2021-03" db="EMBL/GenBank/DDBJ databases">
        <title>Comparative Genomics and Metabolomics in the genus Turicibacter.</title>
        <authorList>
            <person name="Maki J."/>
            <person name="Looft T."/>
        </authorList>
    </citation>
    <scope>NUCLEOTIDE SEQUENCE</scope>
    <source>
        <strain evidence="2">ISU324</strain>
    </source>
</reference>
<sequence length="154" mass="17588">MFILKSIILFSFIFFMVQNVQSIIKRKRFVSYSKYVGHVKQAVNEINVDMVQEVTQMYDEAGKMVDASVLINNLRILTGVLFVFHPVVGAFVYHKPLLTLVAFGLSMAYLVGNYCLEQILAGSEKKGYFMVDYIVDHMIPFLNLGIVILMSIYL</sequence>
<protein>
    <submittedName>
        <fullName evidence="2">Uncharacterized protein</fullName>
    </submittedName>
</protein>
<feature type="transmembrane region" description="Helical" evidence="1">
    <location>
        <begin position="73"/>
        <end position="91"/>
    </location>
</feature>
<evidence type="ECO:0000256" key="1">
    <source>
        <dbReference type="SAM" id="Phobius"/>
    </source>
</evidence>
<accession>A0A9Q9CIF3</accession>
<organism evidence="2 3">
    <name type="scientific">Turicibacter bilis</name>
    <dbReference type="NCBI Taxonomy" id="2735723"/>
    <lineage>
        <taxon>Bacteria</taxon>
        <taxon>Bacillati</taxon>
        <taxon>Bacillota</taxon>
        <taxon>Erysipelotrichia</taxon>
        <taxon>Erysipelotrichales</taxon>
        <taxon>Turicibacteraceae</taxon>
        <taxon>Turicibacter</taxon>
    </lineage>
</organism>
<keyword evidence="1" id="KW-0812">Transmembrane</keyword>
<keyword evidence="1" id="KW-1133">Transmembrane helix</keyword>
<feature type="transmembrane region" description="Helical" evidence="1">
    <location>
        <begin position="6"/>
        <end position="24"/>
    </location>
</feature>